<dbReference type="FunFam" id="2.60.120.10:FF:000010">
    <property type="entry name" value="neuropathy target esterase isoform X1"/>
    <property type="match status" value="1"/>
</dbReference>
<organism evidence="20 21">
    <name type="scientific">Salmo trutta</name>
    <name type="common">Brown trout</name>
    <dbReference type="NCBI Taxonomy" id="8032"/>
    <lineage>
        <taxon>Eukaryota</taxon>
        <taxon>Metazoa</taxon>
        <taxon>Chordata</taxon>
        <taxon>Craniata</taxon>
        <taxon>Vertebrata</taxon>
        <taxon>Euteleostomi</taxon>
        <taxon>Actinopterygii</taxon>
        <taxon>Neopterygii</taxon>
        <taxon>Teleostei</taxon>
        <taxon>Protacanthopterygii</taxon>
        <taxon>Salmoniformes</taxon>
        <taxon>Salmonidae</taxon>
        <taxon>Salmoninae</taxon>
        <taxon>Salmo</taxon>
    </lineage>
</organism>
<dbReference type="PROSITE" id="PS01237">
    <property type="entry name" value="UPF0028"/>
    <property type="match status" value="1"/>
</dbReference>
<evidence type="ECO:0000256" key="17">
    <source>
        <dbReference type="PROSITE-ProRule" id="PRU01161"/>
    </source>
</evidence>
<dbReference type="GO" id="GO:0016042">
    <property type="term" value="P:lipid catabolic process"/>
    <property type="evidence" value="ECO:0007669"/>
    <property type="project" value="UniProtKB-UniRule"/>
</dbReference>
<evidence type="ECO:0000256" key="2">
    <source>
        <dbReference type="ARBA" id="ARBA00006636"/>
    </source>
</evidence>
<protein>
    <recommendedName>
        <fullName evidence="3">lysophospholipase</fullName>
        <ecNumber evidence="3">3.1.1.5</ecNumber>
    </recommendedName>
</protein>
<evidence type="ECO:0000256" key="10">
    <source>
        <dbReference type="ARBA" id="ARBA00022989"/>
    </source>
</evidence>
<dbReference type="InterPro" id="IPR014710">
    <property type="entry name" value="RmlC-like_jellyroll"/>
</dbReference>
<comment type="catalytic activity">
    <reaction evidence="13">
        <text>1-(9Z-octadecenoyl)-sn-glycero-3-phosphocholine + H2O = sn-glycerol 3-phosphocholine + (9Z)-octadecenoate + H(+)</text>
        <dbReference type="Rhea" id="RHEA:40807"/>
        <dbReference type="ChEBI" id="CHEBI:15377"/>
        <dbReference type="ChEBI" id="CHEBI:15378"/>
        <dbReference type="ChEBI" id="CHEBI:16870"/>
        <dbReference type="ChEBI" id="CHEBI:28610"/>
        <dbReference type="ChEBI" id="CHEBI:30823"/>
    </reaction>
    <physiologicalReaction direction="left-to-right" evidence="13">
        <dbReference type="Rhea" id="RHEA:40808"/>
    </physiologicalReaction>
</comment>
<keyword evidence="12" id="KW-0472">Membrane</keyword>
<keyword evidence="6" id="KW-0677">Repeat</keyword>
<keyword evidence="9 17" id="KW-0442">Lipid degradation</keyword>
<dbReference type="Pfam" id="PF01734">
    <property type="entry name" value="Patatin"/>
    <property type="match status" value="1"/>
</dbReference>
<evidence type="ECO:0000256" key="3">
    <source>
        <dbReference type="ARBA" id="ARBA00013274"/>
    </source>
</evidence>
<dbReference type="SUPFAM" id="SSF52151">
    <property type="entry name" value="FabD/lysophospholipase-like"/>
    <property type="match status" value="1"/>
</dbReference>
<dbReference type="CDD" id="cd00038">
    <property type="entry name" value="CAP_ED"/>
    <property type="match status" value="3"/>
</dbReference>
<reference evidence="20" key="1">
    <citation type="submission" date="2025-08" db="UniProtKB">
        <authorList>
            <consortium name="Ensembl"/>
        </authorList>
    </citation>
    <scope>IDENTIFICATION</scope>
</reference>
<feature type="short sequence motif" description="DGA/G" evidence="17">
    <location>
        <begin position="902"/>
        <end position="904"/>
    </location>
</feature>
<dbReference type="PROSITE" id="PS51635">
    <property type="entry name" value="PNPLA"/>
    <property type="match status" value="1"/>
</dbReference>
<dbReference type="Pfam" id="PF24179">
    <property type="entry name" value="NTE_Ploop"/>
    <property type="match status" value="1"/>
</dbReference>
<evidence type="ECO:0000256" key="12">
    <source>
        <dbReference type="ARBA" id="ARBA00023136"/>
    </source>
</evidence>
<dbReference type="InterPro" id="IPR056556">
    <property type="entry name" value="NTE1_P-loop_dom"/>
</dbReference>
<dbReference type="FunFam" id="2.60.120.10:FF:000012">
    <property type="entry name" value="neuropathy target esterase isoform X2"/>
    <property type="match status" value="1"/>
</dbReference>
<keyword evidence="21" id="KW-1185">Reference proteome</keyword>
<feature type="domain" description="PNPLA" evidence="19">
    <location>
        <begin position="749"/>
        <end position="915"/>
    </location>
</feature>
<evidence type="ECO:0000256" key="9">
    <source>
        <dbReference type="ARBA" id="ARBA00022963"/>
    </source>
</evidence>
<keyword evidence="7 17" id="KW-0378">Hydrolase</keyword>
<dbReference type="AlphaFoldDB" id="A0A674A8A8"/>
<dbReference type="InterPro" id="IPR050301">
    <property type="entry name" value="NTE"/>
</dbReference>
<feature type="short sequence motif" description="GXSXG" evidence="17">
    <location>
        <begin position="780"/>
        <end position="784"/>
    </location>
</feature>
<feature type="active site" description="Proton acceptor" evidence="17">
    <location>
        <position position="902"/>
    </location>
</feature>
<dbReference type="InterPro" id="IPR018490">
    <property type="entry name" value="cNMP-bd_dom_sf"/>
</dbReference>
<keyword evidence="10" id="KW-1133">Transmembrane helix</keyword>
<feature type="domain" description="Cyclic nucleotide-binding" evidence="18">
    <location>
        <begin position="310"/>
        <end position="392"/>
    </location>
</feature>
<comment type="catalytic activity">
    <reaction evidence="14">
        <text>1-hexadecanoyl-sn-glycero-3-phosphate + H2O = sn-glycerol 3-phosphate + hexadecanoate + H(+)</text>
        <dbReference type="Rhea" id="RHEA:49092"/>
        <dbReference type="ChEBI" id="CHEBI:7896"/>
        <dbReference type="ChEBI" id="CHEBI:15377"/>
        <dbReference type="ChEBI" id="CHEBI:15378"/>
        <dbReference type="ChEBI" id="CHEBI:57518"/>
        <dbReference type="ChEBI" id="CHEBI:57597"/>
    </reaction>
    <physiologicalReaction direction="left-to-right" evidence="14">
        <dbReference type="Rhea" id="RHEA:49093"/>
    </physiologicalReaction>
</comment>
<dbReference type="InterPro" id="IPR001423">
    <property type="entry name" value="LysoPLipase_patatin_CS"/>
</dbReference>
<dbReference type="CDD" id="cd07225">
    <property type="entry name" value="Pat_PNPLA6_PNPLA7"/>
    <property type="match status" value="1"/>
</dbReference>
<sequence length="1098" mass="122417">MLKNVRVLGHFEKPLFLELCKHMVFLQFQQGEYVFRPGQPDSSIYVVQDGKLELCLTGMDGKDGVVKEVYPGDSVHSLLSILDVITGHQKPYRTVSARAAEVSTVLRLPVEAFLSIFEKYPESLVRVVQIIMVRLQRVTVLALHNYLGLTNELFSHEMQLLRLLPLSPHPVPRTSPQRHGKRFGSLTVPVEDREAAVKDAPDPGKDGATVPPTLSRTISMPVDIAGEYLFLSHLKCTILKVLSPSVYLPTLLICSPGEQKGNPDVSPQRAFPQSLPQTLSHSFFLSFCSFSFFCQDPALLNGRVTLHHAKAGTVLARQGDQDVSLHFVLSGCLHVYQRMIDKQDAVCLFVTQPGEMVGQLAVLTGEPLIFTIKANRDCTFLKISKSDFYEIMREQPSVVLSAAHTVAIRMSPFVRQMDFAIDWMAVEAGRALYRQDDQSDCTYIVLNGRLRSVIRKANGKKELVGEYGRGDLIGVVEALTRQPRATTVHAVRDTELVKLPEGTLNNIKRRYPQVVTRLIHLLGQKILGNLQQARGPFSGVPDVTNPASNLSTVAVLPICDEVPINAFNLELSHALSAIGPTLLLTSDIIRERLGASALDSIHEYRLSGWLAQQEDINRIVLYQTDSSMTPWTQRCIRQADCILIVGLGEQEPALGQLEQMLENTAVRALKQLVLLHKEDGSGPSRTVEWLNMRSWCSGHLHLRCPRRVFSRRSPSKLREVYEKVFEKTADRHSDFSRLARVLTGNSIAVVLGGGGARGCSHVGVIKAMEEAGIPIDIVGGTSIGSFIGALYAEERSAVRTKQRAREWSKAMNSVFKTILDLTYPITSMFTGAAFNTSISKVFQDKQAEDLWLPYFNVTTDITASAMRVHQDGSLWRYVRASMTLSGYLPPLCDPKDGNLLMDGGYINNLPADIARNMGAKTVIAIDVGSQDETDLCNYGDSLSGWWLLWKRINPWAEKVKVPDMAEIQSRLAYVSCVRQLEVVKKSAYCEYIRPPIDRFKTMDFGKFDEIYDVGYQHGKLLFTGWARGDIIDNMLKDHRSADYNDTKMDVSLTHTRSDFTDLAEIVSRIEPVQTYVDPDADAAEVWSRSNPAATAIRV</sequence>
<dbReference type="GO" id="GO:0046470">
    <property type="term" value="P:phosphatidylcholine metabolic process"/>
    <property type="evidence" value="ECO:0007669"/>
    <property type="project" value="InterPro"/>
</dbReference>
<dbReference type="SMART" id="SM00100">
    <property type="entry name" value="cNMP"/>
    <property type="match status" value="3"/>
</dbReference>
<dbReference type="PROSITE" id="PS50042">
    <property type="entry name" value="CNMP_BINDING_3"/>
    <property type="match status" value="3"/>
</dbReference>
<dbReference type="Proteomes" id="UP000472277">
    <property type="component" value="Chromosome 14"/>
</dbReference>
<dbReference type="GeneTree" id="ENSGT00940000159130"/>
<feature type="domain" description="Cyclic nucleotide-binding" evidence="18">
    <location>
        <begin position="420"/>
        <end position="525"/>
    </location>
</feature>
<evidence type="ECO:0000256" key="11">
    <source>
        <dbReference type="ARBA" id="ARBA00023098"/>
    </source>
</evidence>
<keyword evidence="4" id="KW-0597">Phosphoprotein</keyword>
<comment type="catalytic activity">
    <reaction evidence="16">
        <text>1-hexadecanoyl-sn-glycero-3-phosphocholine + H2O = sn-glycerol 3-phosphocholine + hexadecanoate + H(+)</text>
        <dbReference type="Rhea" id="RHEA:40435"/>
        <dbReference type="ChEBI" id="CHEBI:7896"/>
        <dbReference type="ChEBI" id="CHEBI:15377"/>
        <dbReference type="ChEBI" id="CHEBI:15378"/>
        <dbReference type="ChEBI" id="CHEBI:16870"/>
        <dbReference type="ChEBI" id="CHEBI:72998"/>
    </reaction>
    <physiologicalReaction direction="left-to-right" evidence="16">
        <dbReference type="Rhea" id="RHEA:40436"/>
    </physiologicalReaction>
</comment>
<dbReference type="FunFam" id="2.60.120.10:FF:000022">
    <property type="entry name" value="Patatin like phospholipase domain containing 7"/>
    <property type="match status" value="1"/>
</dbReference>
<evidence type="ECO:0000313" key="20">
    <source>
        <dbReference type="Ensembl" id="ENSSTUP00000055493.1"/>
    </source>
</evidence>
<evidence type="ECO:0000256" key="14">
    <source>
        <dbReference type="ARBA" id="ARBA00048133"/>
    </source>
</evidence>
<evidence type="ECO:0000259" key="19">
    <source>
        <dbReference type="PROSITE" id="PS51635"/>
    </source>
</evidence>
<dbReference type="PANTHER" id="PTHR14226">
    <property type="entry name" value="NEUROPATHY TARGET ESTERASE/SWISS CHEESE D.MELANOGASTER"/>
    <property type="match status" value="1"/>
</dbReference>
<dbReference type="FunFam" id="3.40.1090.10:FF:000001">
    <property type="entry name" value="neuropathy target esterase isoform X2"/>
    <property type="match status" value="1"/>
</dbReference>
<dbReference type="SUPFAM" id="SSF51206">
    <property type="entry name" value="cAMP-binding domain-like"/>
    <property type="match status" value="3"/>
</dbReference>
<dbReference type="Ensembl" id="ENSSTUT00000058050.1">
    <property type="protein sequence ID" value="ENSSTUP00000055493.1"/>
    <property type="gene ID" value="ENSSTUG00000017499.1"/>
</dbReference>
<accession>A0A674A8A8</accession>
<dbReference type="InterPro" id="IPR002641">
    <property type="entry name" value="PNPLA_dom"/>
</dbReference>
<feature type="short sequence motif" description="GXGXXG" evidence="17">
    <location>
        <begin position="753"/>
        <end position="758"/>
    </location>
</feature>
<evidence type="ECO:0000256" key="16">
    <source>
        <dbReference type="ARBA" id="ARBA00048656"/>
    </source>
</evidence>
<keyword evidence="11 17" id="KW-0443">Lipid metabolism</keyword>
<feature type="domain" description="Cyclic nucleotide-binding" evidence="18">
    <location>
        <begin position="7"/>
        <end position="134"/>
    </location>
</feature>
<evidence type="ECO:0000256" key="1">
    <source>
        <dbReference type="ARBA" id="ARBA00004643"/>
    </source>
</evidence>
<gene>
    <name evidence="20" type="primary">PNPLA6</name>
    <name evidence="20" type="synonym">LOC115147214</name>
</gene>
<dbReference type="PANTHER" id="PTHR14226:SF26">
    <property type="entry name" value="PATATIN-LIKE PHOSPHOLIPASE DOMAIN-CONTAINING PROTEIN 6"/>
    <property type="match status" value="1"/>
</dbReference>
<evidence type="ECO:0000256" key="15">
    <source>
        <dbReference type="ARBA" id="ARBA00048454"/>
    </source>
</evidence>
<comment type="subcellular location">
    <subcellularLocation>
        <location evidence="1">Endoplasmic reticulum membrane</location>
        <topology evidence="1">Single-pass type III membrane protein</topology>
    </subcellularLocation>
</comment>
<dbReference type="Gene3D" id="3.40.1090.10">
    <property type="entry name" value="Cytosolic phospholipase A2 catalytic domain"/>
    <property type="match status" value="2"/>
</dbReference>
<dbReference type="Gene3D" id="2.60.120.10">
    <property type="entry name" value="Jelly Rolls"/>
    <property type="match status" value="3"/>
</dbReference>
<evidence type="ECO:0000256" key="8">
    <source>
        <dbReference type="ARBA" id="ARBA00022824"/>
    </source>
</evidence>
<evidence type="ECO:0000259" key="18">
    <source>
        <dbReference type="PROSITE" id="PS50042"/>
    </source>
</evidence>
<dbReference type="GO" id="GO:0004622">
    <property type="term" value="F:phosphatidylcholine lysophospholipase activity"/>
    <property type="evidence" value="ECO:0007669"/>
    <property type="project" value="UniProtKB-EC"/>
</dbReference>
<comment type="catalytic activity">
    <reaction evidence="15">
        <text>a 1-acyl-sn-glycero-3-phosphocholine + H2O = sn-glycerol 3-phosphocholine + a fatty acid + H(+)</text>
        <dbReference type="Rhea" id="RHEA:15177"/>
        <dbReference type="ChEBI" id="CHEBI:15377"/>
        <dbReference type="ChEBI" id="CHEBI:15378"/>
        <dbReference type="ChEBI" id="CHEBI:16870"/>
        <dbReference type="ChEBI" id="CHEBI:28868"/>
        <dbReference type="ChEBI" id="CHEBI:58168"/>
        <dbReference type="EC" id="3.1.1.5"/>
    </reaction>
    <physiologicalReaction direction="left-to-right" evidence="15">
        <dbReference type="Rhea" id="RHEA:15178"/>
    </physiologicalReaction>
</comment>
<evidence type="ECO:0000256" key="5">
    <source>
        <dbReference type="ARBA" id="ARBA00022692"/>
    </source>
</evidence>
<keyword evidence="5" id="KW-0812">Transmembrane</keyword>
<evidence type="ECO:0000256" key="4">
    <source>
        <dbReference type="ARBA" id="ARBA00022553"/>
    </source>
</evidence>
<dbReference type="GO" id="GO:0005789">
    <property type="term" value="C:endoplasmic reticulum membrane"/>
    <property type="evidence" value="ECO:0007669"/>
    <property type="project" value="UniProtKB-SubCell"/>
</dbReference>
<evidence type="ECO:0000256" key="13">
    <source>
        <dbReference type="ARBA" id="ARBA00047314"/>
    </source>
</evidence>
<keyword evidence="8" id="KW-0256">Endoplasmic reticulum</keyword>
<name>A0A674A8A8_SALTR</name>
<proteinExistence type="inferred from homology"/>
<feature type="active site" description="Nucleophile" evidence="17">
    <location>
        <position position="782"/>
    </location>
</feature>
<reference evidence="20" key="2">
    <citation type="submission" date="2025-09" db="UniProtKB">
        <authorList>
            <consortium name="Ensembl"/>
        </authorList>
    </citation>
    <scope>IDENTIFICATION</scope>
</reference>
<dbReference type="InterPro" id="IPR016035">
    <property type="entry name" value="Acyl_Trfase/lysoPLipase"/>
</dbReference>
<dbReference type="EC" id="3.1.1.5" evidence="3"/>
<comment type="similarity">
    <text evidence="2">Belongs to the NTE family.</text>
</comment>
<dbReference type="InterPro" id="IPR000595">
    <property type="entry name" value="cNMP-bd_dom"/>
</dbReference>
<evidence type="ECO:0000313" key="21">
    <source>
        <dbReference type="Proteomes" id="UP000472277"/>
    </source>
</evidence>
<evidence type="ECO:0000256" key="7">
    <source>
        <dbReference type="ARBA" id="ARBA00022801"/>
    </source>
</evidence>
<dbReference type="Pfam" id="PF00027">
    <property type="entry name" value="cNMP_binding"/>
    <property type="match status" value="3"/>
</dbReference>
<evidence type="ECO:0000256" key="6">
    <source>
        <dbReference type="ARBA" id="ARBA00022737"/>
    </source>
</evidence>